<feature type="non-terminal residue" evidence="2">
    <location>
        <position position="200"/>
    </location>
</feature>
<accession>A0A382ZBU7</accession>
<sequence length="200" mass="22805">MEGFNFKMSFDHIKFFSYIFLLSFILVGYFNQPLADEPLLLKQNEGEFADHVGNKLEEEMKSRNDSVSAKMKGWLLPRYLGFSARKKDIMKYVVPKGASIGEITYKNNNGPPSADLLKDNQVIGYIFETYDWVQGTGYSRKPYHIITAIDLKGQIIGARLMWHSEPIAILGRTDDDLHGFLLQYPGKKINQGISLVLEMS</sequence>
<keyword evidence="1" id="KW-0472">Membrane</keyword>
<name>A0A382ZBU7_9ZZZZ</name>
<proteinExistence type="predicted"/>
<dbReference type="AlphaFoldDB" id="A0A382ZBU7"/>
<organism evidence="2">
    <name type="scientific">marine metagenome</name>
    <dbReference type="NCBI Taxonomy" id="408172"/>
    <lineage>
        <taxon>unclassified sequences</taxon>
        <taxon>metagenomes</taxon>
        <taxon>ecological metagenomes</taxon>
    </lineage>
</organism>
<gene>
    <name evidence="2" type="ORF">METZ01_LOCUS445533</name>
</gene>
<dbReference type="EMBL" id="UINC01182451">
    <property type="protein sequence ID" value="SVD92679.1"/>
    <property type="molecule type" value="Genomic_DNA"/>
</dbReference>
<feature type="transmembrane region" description="Helical" evidence="1">
    <location>
        <begin position="12"/>
        <end position="30"/>
    </location>
</feature>
<protein>
    <recommendedName>
        <fullName evidence="3">FMN-binding domain-containing protein</fullName>
    </recommendedName>
</protein>
<keyword evidence="1" id="KW-0812">Transmembrane</keyword>
<keyword evidence="1" id="KW-1133">Transmembrane helix</keyword>
<evidence type="ECO:0000256" key="1">
    <source>
        <dbReference type="SAM" id="Phobius"/>
    </source>
</evidence>
<evidence type="ECO:0008006" key="3">
    <source>
        <dbReference type="Google" id="ProtNLM"/>
    </source>
</evidence>
<reference evidence="2" key="1">
    <citation type="submission" date="2018-05" db="EMBL/GenBank/DDBJ databases">
        <authorList>
            <person name="Lanie J.A."/>
            <person name="Ng W.-L."/>
            <person name="Kazmierczak K.M."/>
            <person name="Andrzejewski T.M."/>
            <person name="Davidsen T.M."/>
            <person name="Wayne K.J."/>
            <person name="Tettelin H."/>
            <person name="Glass J.I."/>
            <person name="Rusch D."/>
            <person name="Podicherti R."/>
            <person name="Tsui H.-C.T."/>
            <person name="Winkler M.E."/>
        </authorList>
    </citation>
    <scope>NUCLEOTIDE SEQUENCE</scope>
</reference>
<evidence type="ECO:0000313" key="2">
    <source>
        <dbReference type="EMBL" id="SVD92679.1"/>
    </source>
</evidence>